<evidence type="ECO:0000313" key="1">
    <source>
        <dbReference type="Proteomes" id="UP000887579"/>
    </source>
</evidence>
<dbReference type="Proteomes" id="UP000887579">
    <property type="component" value="Unplaced"/>
</dbReference>
<name>A0AC34GXB9_9BILA</name>
<accession>A0AC34GXB9</accession>
<proteinExistence type="predicted"/>
<evidence type="ECO:0000313" key="2">
    <source>
        <dbReference type="WBParaSite" id="ES5_v2.g9486.t1"/>
    </source>
</evidence>
<organism evidence="1 2">
    <name type="scientific">Panagrolaimus sp. ES5</name>
    <dbReference type="NCBI Taxonomy" id="591445"/>
    <lineage>
        <taxon>Eukaryota</taxon>
        <taxon>Metazoa</taxon>
        <taxon>Ecdysozoa</taxon>
        <taxon>Nematoda</taxon>
        <taxon>Chromadorea</taxon>
        <taxon>Rhabditida</taxon>
        <taxon>Tylenchina</taxon>
        <taxon>Panagrolaimomorpha</taxon>
        <taxon>Panagrolaimoidea</taxon>
        <taxon>Panagrolaimidae</taxon>
        <taxon>Panagrolaimus</taxon>
    </lineage>
</organism>
<dbReference type="WBParaSite" id="ES5_v2.g9486.t1">
    <property type="protein sequence ID" value="ES5_v2.g9486.t1"/>
    <property type="gene ID" value="ES5_v2.g9486"/>
</dbReference>
<reference evidence="2" key="1">
    <citation type="submission" date="2022-11" db="UniProtKB">
        <authorList>
            <consortium name="WormBaseParasite"/>
        </authorList>
    </citation>
    <scope>IDENTIFICATION</scope>
</reference>
<protein>
    <submittedName>
        <fullName evidence="2">Ribosomal protein L46 N-terminal domain-containing protein</fullName>
    </submittedName>
</protein>
<sequence length="82" mass="9339">MFKLSCRLKQAASSALAANVSKNYDIFASVAICRSPVVAPELNEIQKKFVRCHKEIEDENSFKSDFELRVEKDIKYVSVIKL</sequence>